<organism evidence="1">
    <name type="scientific">termite gut metagenome</name>
    <dbReference type="NCBI Taxonomy" id="433724"/>
    <lineage>
        <taxon>unclassified sequences</taxon>
        <taxon>metagenomes</taxon>
        <taxon>organismal metagenomes</taxon>
    </lineage>
</organism>
<accession>A0A5J4SSS8</accession>
<protein>
    <submittedName>
        <fullName evidence="1">Uncharacterized protein</fullName>
    </submittedName>
</protein>
<name>A0A5J4SSS8_9ZZZZ</name>
<sequence>MTLQEAKSIYEDAGQITLYADTPVTYHSILQKAEETTPYARILYLGIAGRRITIIASHIAKEEEKQIQAGSKVRIIKTLNELISHEVHTVIERQNTDNEGIVHVRLENGKCYPCTSLKLIENVKKND</sequence>
<dbReference type="EMBL" id="SNRY01000067">
    <property type="protein sequence ID" value="KAA6348461.1"/>
    <property type="molecule type" value="Genomic_DNA"/>
</dbReference>
<dbReference type="AlphaFoldDB" id="A0A5J4SSS8"/>
<evidence type="ECO:0000313" key="1">
    <source>
        <dbReference type="EMBL" id="KAA6348461.1"/>
    </source>
</evidence>
<gene>
    <name evidence="1" type="ORF">EZS27_004061</name>
</gene>
<reference evidence="1" key="1">
    <citation type="submission" date="2019-03" db="EMBL/GenBank/DDBJ databases">
        <title>Single cell metagenomics reveals metabolic interactions within the superorganism composed of flagellate Streblomastix strix and complex community of Bacteroidetes bacteria on its surface.</title>
        <authorList>
            <person name="Treitli S.C."/>
            <person name="Kolisko M."/>
            <person name="Husnik F."/>
            <person name="Keeling P."/>
            <person name="Hampl V."/>
        </authorList>
    </citation>
    <scope>NUCLEOTIDE SEQUENCE</scope>
    <source>
        <strain evidence="1">STM</strain>
    </source>
</reference>
<comment type="caution">
    <text evidence="1">The sequence shown here is derived from an EMBL/GenBank/DDBJ whole genome shotgun (WGS) entry which is preliminary data.</text>
</comment>
<proteinExistence type="predicted"/>